<sequence>MVMVKMGKGTAGASNIPIIDMQDFPAQSGKLMEACREWGCFRIINHGISPALMGEMKAVSRSLLDLPVEIKLRNSHPVQGKGYTPRNEASPVFEALGCYDMAAPGNLDNFFDQLCVSDPYQREIVTGYSKAIHDLGMDMCRKLLEGLGLSGDRFNGWPCQLRINKYNYTPEYVGSTGAPLHTDPGFLTILQDDEIIGGLEAVHKETGEYVPVDPMPGSLVVNLGDPAVIWSNGRLWSVKHRVQCYEGSIRLSIAMFVLGPKDFALGAPEELVDSEHPRLYKPINFEEYRMLRITNKSPTDAIELLRIKS</sequence>
<protein>
    <submittedName>
        <fullName evidence="1">Uncharacterized protein</fullName>
    </submittedName>
</protein>
<accession>A0ACB7XQU3</accession>
<comment type="caution">
    <text evidence="1">The sequence shown here is derived from an EMBL/GenBank/DDBJ whole genome shotgun (WGS) entry which is preliminary data.</text>
</comment>
<proteinExistence type="predicted"/>
<reference evidence="1 2" key="1">
    <citation type="journal article" date="2021" name="Hortic Res">
        <title>High-quality reference genome and annotation aids understanding of berry development for evergreen blueberry (Vaccinium darrowii).</title>
        <authorList>
            <person name="Yu J."/>
            <person name="Hulse-Kemp A.M."/>
            <person name="Babiker E."/>
            <person name="Staton M."/>
        </authorList>
    </citation>
    <scope>NUCLEOTIDE SEQUENCE [LARGE SCALE GENOMIC DNA]</scope>
    <source>
        <strain evidence="2">cv. NJ 8807/NJ 8810</strain>
        <tissue evidence="1">Young leaf</tissue>
    </source>
</reference>
<evidence type="ECO:0000313" key="2">
    <source>
        <dbReference type="Proteomes" id="UP000828048"/>
    </source>
</evidence>
<dbReference type="EMBL" id="CM037151">
    <property type="protein sequence ID" value="KAH7843321.1"/>
    <property type="molecule type" value="Genomic_DNA"/>
</dbReference>
<dbReference type="Proteomes" id="UP000828048">
    <property type="component" value="Chromosome 1"/>
</dbReference>
<keyword evidence="2" id="KW-1185">Reference proteome</keyword>
<organism evidence="1 2">
    <name type="scientific">Vaccinium darrowii</name>
    <dbReference type="NCBI Taxonomy" id="229202"/>
    <lineage>
        <taxon>Eukaryota</taxon>
        <taxon>Viridiplantae</taxon>
        <taxon>Streptophyta</taxon>
        <taxon>Embryophyta</taxon>
        <taxon>Tracheophyta</taxon>
        <taxon>Spermatophyta</taxon>
        <taxon>Magnoliopsida</taxon>
        <taxon>eudicotyledons</taxon>
        <taxon>Gunneridae</taxon>
        <taxon>Pentapetalae</taxon>
        <taxon>asterids</taxon>
        <taxon>Ericales</taxon>
        <taxon>Ericaceae</taxon>
        <taxon>Vaccinioideae</taxon>
        <taxon>Vaccinieae</taxon>
        <taxon>Vaccinium</taxon>
    </lineage>
</organism>
<gene>
    <name evidence="1" type="ORF">Vadar_015160</name>
</gene>
<evidence type="ECO:0000313" key="1">
    <source>
        <dbReference type="EMBL" id="KAH7843321.1"/>
    </source>
</evidence>
<name>A0ACB7XQU3_9ERIC</name>